<name>L1JQB6_GUITC</name>
<gene>
    <name evidence="2" type="ORF">GUITHDRAFT_42658</name>
</gene>
<reference evidence="3" key="3">
    <citation type="submission" date="2015-06" db="UniProtKB">
        <authorList>
            <consortium name="EnsemblProtists"/>
        </authorList>
    </citation>
    <scope>IDENTIFICATION</scope>
</reference>
<keyword evidence="4" id="KW-1185">Reference proteome</keyword>
<dbReference type="PaxDb" id="55529-EKX50370"/>
<dbReference type="InterPro" id="IPR041667">
    <property type="entry name" value="Cupin_8"/>
</dbReference>
<dbReference type="Pfam" id="PF13621">
    <property type="entry name" value="Cupin_8"/>
    <property type="match status" value="1"/>
</dbReference>
<dbReference type="Gene3D" id="2.60.120.650">
    <property type="entry name" value="Cupin"/>
    <property type="match status" value="1"/>
</dbReference>
<evidence type="ECO:0000313" key="3">
    <source>
        <dbReference type="EnsemblProtists" id="EKX50370"/>
    </source>
</evidence>
<dbReference type="OMA" id="WWHTARA"/>
<dbReference type="OrthoDB" id="47172at2759"/>
<evidence type="ECO:0000259" key="1">
    <source>
        <dbReference type="PROSITE" id="PS51184"/>
    </source>
</evidence>
<dbReference type="InterPro" id="IPR003347">
    <property type="entry name" value="JmjC_dom"/>
</dbReference>
<dbReference type="AlphaFoldDB" id="L1JQB6"/>
<dbReference type="RefSeq" id="XP_005837350.1">
    <property type="nucleotide sequence ID" value="XM_005837293.1"/>
</dbReference>
<protein>
    <recommendedName>
        <fullName evidence="1">JmjC domain-containing protein</fullName>
    </recommendedName>
</protein>
<proteinExistence type="predicted"/>
<reference evidence="2 4" key="1">
    <citation type="journal article" date="2012" name="Nature">
        <title>Algal genomes reveal evolutionary mosaicism and the fate of nucleomorphs.</title>
        <authorList>
            <consortium name="DOE Joint Genome Institute"/>
            <person name="Curtis B.A."/>
            <person name="Tanifuji G."/>
            <person name="Burki F."/>
            <person name="Gruber A."/>
            <person name="Irimia M."/>
            <person name="Maruyama S."/>
            <person name="Arias M.C."/>
            <person name="Ball S.G."/>
            <person name="Gile G.H."/>
            <person name="Hirakawa Y."/>
            <person name="Hopkins J.F."/>
            <person name="Kuo A."/>
            <person name="Rensing S.A."/>
            <person name="Schmutz J."/>
            <person name="Symeonidi A."/>
            <person name="Elias M."/>
            <person name="Eveleigh R.J."/>
            <person name="Herman E.K."/>
            <person name="Klute M.J."/>
            <person name="Nakayama T."/>
            <person name="Obornik M."/>
            <person name="Reyes-Prieto A."/>
            <person name="Armbrust E.V."/>
            <person name="Aves S.J."/>
            <person name="Beiko R.G."/>
            <person name="Coutinho P."/>
            <person name="Dacks J.B."/>
            <person name="Durnford D.G."/>
            <person name="Fast N.M."/>
            <person name="Green B.R."/>
            <person name="Grisdale C.J."/>
            <person name="Hempel F."/>
            <person name="Henrissat B."/>
            <person name="Hoppner M.P."/>
            <person name="Ishida K."/>
            <person name="Kim E."/>
            <person name="Koreny L."/>
            <person name="Kroth P.G."/>
            <person name="Liu Y."/>
            <person name="Malik S.B."/>
            <person name="Maier U.G."/>
            <person name="McRose D."/>
            <person name="Mock T."/>
            <person name="Neilson J.A."/>
            <person name="Onodera N.T."/>
            <person name="Poole A.M."/>
            <person name="Pritham E.J."/>
            <person name="Richards T.A."/>
            <person name="Rocap G."/>
            <person name="Roy S.W."/>
            <person name="Sarai C."/>
            <person name="Schaack S."/>
            <person name="Shirato S."/>
            <person name="Slamovits C.H."/>
            <person name="Spencer D.F."/>
            <person name="Suzuki S."/>
            <person name="Worden A.Z."/>
            <person name="Zauner S."/>
            <person name="Barry K."/>
            <person name="Bell C."/>
            <person name="Bharti A.K."/>
            <person name="Crow J.A."/>
            <person name="Grimwood J."/>
            <person name="Kramer R."/>
            <person name="Lindquist E."/>
            <person name="Lucas S."/>
            <person name="Salamov A."/>
            <person name="McFadden G.I."/>
            <person name="Lane C.E."/>
            <person name="Keeling P.J."/>
            <person name="Gray M.W."/>
            <person name="Grigoriev I.V."/>
            <person name="Archibald J.M."/>
        </authorList>
    </citation>
    <scope>NUCLEOTIDE SEQUENCE</scope>
    <source>
        <strain evidence="2 4">CCMP2712</strain>
    </source>
</reference>
<dbReference type="PROSITE" id="PS51184">
    <property type="entry name" value="JMJC"/>
    <property type="match status" value="1"/>
</dbReference>
<dbReference type="Proteomes" id="UP000011087">
    <property type="component" value="Unassembled WGS sequence"/>
</dbReference>
<reference evidence="4" key="2">
    <citation type="submission" date="2012-11" db="EMBL/GenBank/DDBJ databases">
        <authorList>
            <person name="Kuo A."/>
            <person name="Curtis B.A."/>
            <person name="Tanifuji G."/>
            <person name="Burki F."/>
            <person name="Gruber A."/>
            <person name="Irimia M."/>
            <person name="Maruyama S."/>
            <person name="Arias M.C."/>
            <person name="Ball S.G."/>
            <person name="Gile G.H."/>
            <person name="Hirakawa Y."/>
            <person name="Hopkins J.F."/>
            <person name="Rensing S.A."/>
            <person name="Schmutz J."/>
            <person name="Symeonidi A."/>
            <person name="Elias M."/>
            <person name="Eveleigh R.J."/>
            <person name="Herman E.K."/>
            <person name="Klute M.J."/>
            <person name="Nakayama T."/>
            <person name="Obornik M."/>
            <person name="Reyes-Prieto A."/>
            <person name="Armbrust E.V."/>
            <person name="Aves S.J."/>
            <person name="Beiko R.G."/>
            <person name="Coutinho P."/>
            <person name="Dacks J.B."/>
            <person name="Durnford D.G."/>
            <person name="Fast N.M."/>
            <person name="Green B.R."/>
            <person name="Grisdale C."/>
            <person name="Hempe F."/>
            <person name="Henrissat B."/>
            <person name="Hoppner M.P."/>
            <person name="Ishida K.-I."/>
            <person name="Kim E."/>
            <person name="Koreny L."/>
            <person name="Kroth P.G."/>
            <person name="Liu Y."/>
            <person name="Malik S.-B."/>
            <person name="Maier U.G."/>
            <person name="McRose D."/>
            <person name="Mock T."/>
            <person name="Neilson J.A."/>
            <person name="Onodera N.T."/>
            <person name="Poole A.M."/>
            <person name="Pritham E.J."/>
            <person name="Richards T.A."/>
            <person name="Rocap G."/>
            <person name="Roy S.W."/>
            <person name="Sarai C."/>
            <person name="Schaack S."/>
            <person name="Shirato S."/>
            <person name="Slamovits C.H."/>
            <person name="Spencer D.F."/>
            <person name="Suzuki S."/>
            <person name="Worden A.Z."/>
            <person name="Zauner S."/>
            <person name="Barry K."/>
            <person name="Bell C."/>
            <person name="Bharti A.K."/>
            <person name="Crow J.A."/>
            <person name="Grimwood J."/>
            <person name="Kramer R."/>
            <person name="Lindquist E."/>
            <person name="Lucas S."/>
            <person name="Salamov A."/>
            <person name="McFadden G.I."/>
            <person name="Lane C.E."/>
            <person name="Keeling P.J."/>
            <person name="Gray M.W."/>
            <person name="Grigoriev I.V."/>
            <person name="Archibald J.M."/>
        </authorList>
    </citation>
    <scope>NUCLEOTIDE SEQUENCE</scope>
    <source>
        <strain evidence="4">CCMP2712</strain>
    </source>
</reference>
<sequence>SLSASEFHERFSKTNTPIILGDAWDTIPAHLDLNYWRENHSDALVPLDLGTSSERLVKLGDYIKFEDKEMSKGYCRSLHTQVKPQEISFILTPSLQEWFPAENATIKFPSVLGTNHLLERGKSYPEAWSRWFELFISNRDSPGFPFLHKDMCATHALSMQIQGIKRFILFPPSDTCFLYAYGNTQTRSAVPHGDIVNFQVDLKQFPLYAHANIHIADLRAGDVFFCPSNWWHTTTVVSAEPSVTLGGNYVDDANKEEFESCWKEYCDAQKLVAAGA</sequence>
<evidence type="ECO:0000313" key="2">
    <source>
        <dbReference type="EMBL" id="EKX50370.1"/>
    </source>
</evidence>
<feature type="non-terminal residue" evidence="2">
    <location>
        <position position="1"/>
    </location>
</feature>
<dbReference type="PANTHER" id="PTHR12461:SF105">
    <property type="entry name" value="HYPOXIA-INDUCIBLE FACTOR 1-ALPHA INHIBITOR"/>
    <property type="match status" value="1"/>
</dbReference>
<dbReference type="EnsemblProtists" id="EKX50370">
    <property type="protein sequence ID" value="EKX50370"/>
    <property type="gene ID" value="GUITHDRAFT_42658"/>
</dbReference>
<dbReference type="PANTHER" id="PTHR12461">
    <property type="entry name" value="HYPOXIA-INDUCIBLE FACTOR 1 ALPHA INHIBITOR-RELATED"/>
    <property type="match status" value="1"/>
</dbReference>
<feature type="domain" description="JmjC" evidence="1">
    <location>
        <begin position="97"/>
        <end position="266"/>
    </location>
</feature>
<organism evidence="2">
    <name type="scientific">Guillardia theta (strain CCMP2712)</name>
    <name type="common">Cryptophyte</name>
    <dbReference type="NCBI Taxonomy" id="905079"/>
    <lineage>
        <taxon>Eukaryota</taxon>
        <taxon>Cryptophyceae</taxon>
        <taxon>Pyrenomonadales</taxon>
        <taxon>Geminigeraceae</taxon>
        <taxon>Guillardia</taxon>
    </lineage>
</organism>
<dbReference type="SUPFAM" id="SSF51197">
    <property type="entry name" value="Clavaminate synthase-like"/>
    <property type="match status" value="1"/>
</dbReference>
<dbReference type="GeneID" id="17306931"/>
<dbReference type="KEGG" id="gtt:GUITHDRAFT_42658"/>
<evidence type="ECO:0000313" key="4">
    <source>
        <dbReference type="Proteomes" id="UP000011087"/>
    </source>
</evidence>
<dbReference type="eggNOG" id="KOG2132">
    <property type="taxonomic scope" value="Eukaryota"/>
</dbReference>
<dbReference type="EMBL" id="JH992979">
    <property type="protein sequence ID" value="EKX50370.1"/>
    <property type="molecule type" value="Genomic_DNA"/>
</dbReference>
<accession>L1JQB6</accession>
<feature type="non-terminal residue" evidence="2">
    <location>
        <position position="276"/>
    </location>
</feature>
<dbReference type="HOGENOM" id="CLU_1010460_0_0_1"/>